<organism evidence="3 4">
    <name type="scientific">Parastrongyloides trichosuri</name>
    <name type="common">Possum-specific nematode worm</name>
    <dbReference type="NCBI Taxonomy" id="131310"/>
    <lineage>
        <taxon>Eukaryota</taxon>
        <taxon>Metazoa</taxon>
        <taxon>Ecdysozoa</taxon>
        <taxon>Nematoda</taxon>
        <taxon>Chromadorea</taxon>
        <taxon>Rhabditida</taxon>
        <taxon>Tylenchina</taxon>
        <taxon>Panagrolaimomorpha</taxon>
        <taxon>Strongyloidoidea</taxon>
        <taxon>Strongyloididae</taxon>
        <taxon>Parastrongyloides</taxon>
    </lineage>
</organism>
<keyword evidence="3" id="KW-1185">Reference proteome</keyword>
<dbReference type="PANTHER" id="PTHR10219">
    <property type="entry name" value="GLYCOLIPID TRANSFER PROTEIN-RELATED"/>
    <property type="match status" value="1"/>
</dbReference>
<proteinExistence type="predicted"/>
<keyword evidence="1" id="KW-0813">Transport</keyword>
<protein>
    <submittedName>
        <fullName evidence="4">GLTP domain-containing protein</fullName>
    </submittedName>
</protein>
<dbReference type="Proteomes" id="UP000038045">
    <property type="component" value="Unplaced"/>
</dbReference>
<dbReference type="GO" id="GO:1902387">
    <property type="term" value="F:ceramide 1-phosphate binding"/>
    <property type="evidence" value="ECO:0007669"/>
    <property type="project" value="TreeGrafter"/>
</dbReference>
<evidence type="ECO:0000256" key="1">
    <source>
        <dbReference type="ARBA" id="ARBA00022448"/>
    </source>
</evidence>
<dbReference type="Pfam" id="PF08718">
    <property type="entry name" value="GLTP"/>
    <property type="match status" value="1"/>
</dbReference>
<dbReference type="InterPro" id="IPR036497">
    <property type="entry name" value="GLTP_sf"/>
</dbReference>
<accession>A0A0N4Z6J9</accession>
<sequence>MAETYFSFEDKMFPHLVDGKIPTEQFISACQGIAEFVGFFGTAFSPVKNDIMGNVIKVRTKYETDKIRMKTVQDLIDKDLIDNNGRLGIATEGLLWLKRGLEFMLQMLIYMVDEYNLSTNKEETENLKNIINKAYELTLKRHHNFLAKNLFKLVIHAAPYRRTILKHVALGKDGYDDICINHITTHLENFKENVASLVEYYYEKKLETKP</sequence>
<dbReference type="GO" id="GO:0005829">
    <property type="term" value="C:cytosol"/>
    <property type="evidence" value="ECO:0007669"/>
    <property type="project" value="TreeGrafter"/>
</dbReference>
<dbReference type="SUPFAM" id="SSF110004">
    <property type="entry name" value="Glycolipid transfer protein, GLTP"/>
    <property type="match status" value="1"/>
</dbReference>
<dbReference type="Gene3D" id="1.10.3520.10">
    <property type="entry name" value="Glycolipid transfer protein"/>
    <property type="match status" value="1"/>
</dbReference>
<name>A0A0N4Z6J9_PARTI</name>
<dbReference type="STRING" id="131310.A0A0N4Z6J9"/>
<evidence type="ECO:0000313" key="3">
    <source>
        <dbReference type="Proteomes" id="UP000038045"/>
    </source>
</evidence>
<reference evidence="4" key="1">
    <citation type="submission" date="2017-02" db="UniProtKB">
        <authorList>
            <consortium name="WormBaseParasite"/>
        </authorList>
    </citation>
    <scope>IDENTIFICATION</scope>
</reference>
<feature type="domain" description="Glycolipid transfer protein" evidence="2">
    <location>
        <begin position="21"/>
        <end position="168"/>
    </location>
</feature>
<dbReference type="FunFam" id="1.10.3520.10:FF:000001">
    <property type="entry name" value="Pleckstrin domain-containing family A member 8"/>
    <property type="match status" value="1"/>
</dbReference>
<dbReference type="GO" id="GO:1902388">
    <property type="term" value="F:ceramide 1-phosphate transfer activity"/>
    <property type="evidence" value="ECO:0007669"/>
    <property type="project" value="TreeGrafter"/>
</dbReference>
<dbReference type="InterPro" id="IPR014830">
    <property type="entry name" value="Glycolipid_transfer_prot_dom"/>
</dbReference>
<dbReference type="WBParaSite" id="PTRK_0000280500.1">
    <property type="protein sequence ID" value="PTRK_0000280500.1"/>
    <property type="gene ID" value="PTRK_0000280500"/>
</dbReference>
<dbReference type="GO" id="GO:0016020">
    <property type="term" value="C:membrane"/>
    <property type="evidence" value="ECO:0007669"/>
    <property type="project" value="TreeGrafter"/>
</dbReference>
<dbReference type="PANTHER" id="PTHR10219:SF25">
    <property type="entry name" value="PLECKSTRIN HOMOLOGY DOMAIN-CONTAINING FAMILY A MEMBER 8"/>
    <property type="match status" value="1"/>
</dbReference>
<evidence type="ECO:0000313" key="4">
    <source>
        <dbReference type="WBParaSite" id="PTRK_0000280500.1"/>
    </source>
</evidence>
<evidence type="ECO:0000259" key="2">
    <source>
        <dbReference type="Pfam" id="PF08718"/>
    </source>
</evidence>
<dbReference type="AlphaFoldDB" id="A0A0N4Z6J9"/>